<dbReference type="AlphaFoldDB" id="A0A1I6EL85"/>
<evidence type="ECO:0000313" key="2">
    <source>
        <dbReference type="Proteomes" id="UP000199302"/>
    </source>
</evidence>
<organism evidence="1 2">
    <name type="scientific">Poseidonocella sedimentorum</name>
    <dbReference type="NCBI Taxonomy" id="871652"/>
    <lineage>
        <taxon>Bacteria</taxon>
        <taxon>Pseudomonadati</taxon>
        <taxon>Pseudomonadota</taxon>
        <taxon>Alphaproteobacteria</taxon>
        <taxon>Rhodobacterales</taxon>
        <taxon>Roseobacteraceae</taxon>
        <taxon>Poseidonocella</taxon>
    </lineage>
</organism>
<sequence>MEIRRPTAPRGRGVFSRLEDRRARGARVWNAPIALLLALLLSLTSHHYATARTTPGPVGTIVLCTGSGTVTVPVDADGQPTAPRHLCPDCALVYVGQIAPPLDIPAHTPAARKLVVQPGPAYRLSARPAAAKARAPPLSARITQIS</sequence>
<keyword evidence="2" id="KW-1185">Reference proteome</keyword>
<reference evidence="1 2" key="1">
    <citation type="submission" date="2016-10" db="EMBL/GenBank/DDBJ databases">
        <authorList>
            <person name="de Groot N.N."/>
        </authorList>
    </citation>
    <scope>NUCLEOTIDE SEQUENCE [LARGE SCALE GENOMIC DNA]</scope>
    <source>
        <strain evidence="2">KMM 9023,NRIC 0796,JCM 17311,KCTC 23692</strain>
    </source>
</reference>
<evidence type="ECO:0008006" key="3">
    <source>
        <dbReference type="Google" id="ProtNLM"/>
    </source>
</evidence>
<name>A0A1I6EL85_9RHOB</name>
<gene>
    <name evidence="1" type="ORF">SAMN04515673_11421</name>
</gene>
<dbReference type="RefSeq" id="WP_143104180.1">
    <property type="nucleotide sequence ID" value="NZ_FOYI01000014.1"/>
</dbReference>
<protein>
    <recommendedName>
        <fullName evidence="3">DUF2946 domain-containing protein</fullName>
    </recommendedName>
</protein>
<dbReference type="EMBL" id="FOYI01000014">
    <property type="protein sequence ID" value="SFR18533.1"/>
    <property type="molecule type" value="Genomic_DNA"/>
</dbReference>
<accession>A0A1I6EL85</accession>
<dbReference type="OrthoDB" id="7863585at2"/>
<evidence type="ECO:0000313" key="1">
    <source>
        <dbReference type="EMBL" id="SFR18533.1"/>
    </source>
</evidence>
<dbReference type="STRING" id="871652.SAMN04515673_11421"/>
<proteinExistence type="predicted"/>
<dbReference type="Proteomes" id="UP000199302">
    <property type="component" value="Unassembled WGS sequence"/>
</dbReference>